<dbReference type="AlphaFoldDB" id="A0AAX3BAT2"/>
<reference evidence="7" key="2">
    <citation type="submission" date="2022-06" db="EMBL/GenBank/DDBJ databases">
        <title>Thermospira aquatica gen. nov., sp. nov.</title>
        <authorList>
            <person name="Ben Ali Gam Z."/>
            <person name="Labat M."/>
        </authorList>
    </citation>
    <scope>NUCLEOTIDE SEQUENCE</scope>
    <source>
        <strain evidence="7">F1F22</strain>
    </source>
</reference>
<dbReference type="GO" id="GO:0005886">
    <property type="term" value="C:plasma membrane"/>
    <property type="evidence" value="ECO:0007669"/>
    <property type="project" value="InterPro"/>
</dbReference>
<keyword evidence="3 5" id="KW-1133">Transmembrane helix</keyword>
<keyword evidence="2 5" id="KW-0812">Transmembrane</keyword>
<feature type="transmembrane region" description="Helical" evidence="5">
    <location>
        <begin position="42"/>
        <end position="63"/>
    </location>
</feature>
<keyword evidence="8" id="KW-1185">Reference proteome</keyword>
<dbReference type="KEGG" id="taqu:KDW03_07435"/>
<dbReference type="Pfam" id="PF06305">
    <property type="entry name" value="LapA_dom"/>
    <property type="match status" value="1"/>
</dbReference>
<protein>
    <submittedName>
        <fullName evidence="7">LapA family protein</fullName>
    </submittedName>
</protein>
<evidence type="ECO:0000256" key="2">
    <source>
        <dbReference type="ARBA" id="ARBA00022692"/>
    </source>
</evidence>
<dbReference type="RefSeq" id="WP_271434446.1">
    <property type="nucleotide sequence ID" value="NZ_CP073355.1"/>
</dbReference>
<organism evidence="7 8">
    <name type="scientific">Thermospira aquatica</name>
    <dbReference type="NCBI Taxonomy" id="2828656"/>
    <lineage>
        <taxon>Bacteria</taxon>
        <taxon>Pseudomonadati</taxon>
        <taxon>Spirochaetota</taxon>
        <taxon>Spirochaetia</taxon>
        <taxon>Brevinematales</taxon>
        <taxon>Thermospiraceae</taxon>
        <taxon>Thermospira</taxon>
    </lineage>
</organism>
<feature type="transmembrane region" description="Helical" evidence="5">
    <location>
        <begin position="12"/>
        <end position="36"/>
    </location>
</feature>
<sequence>MSRFWVKITSVVILLLLFIILILQNVTTVAVNLFFWSFQLPLIVLMLISLLVGFVVGLLVYALSVQQKQ</sequence>
<feature type="domain" description="Lipopolysaccharide assembly protein A" evidence="6">
    <location>
        <begin position="24"/>
        <end position="65"/>
    </location>
</feature>
<accession>A0AAX3BAT2</accession>
<evidence type="ECO:0000256" key="5">
    <source>
        <dbReference type="SAM" id="Phobius"/>
    </source>
</evidence>
<evidence type="ECO:0000313" key="8">
    <source>
        <dbReference type="Proteomes" id="UP001056539"/>
    </source>
</evidence>
<name>A0AAX3BAT2_9SPIR</name>
<evidence type="ECO:0000313" key="7">
    <source>
        <dbReference type="EMBL" id="URA09319.1"/>
    </source>
</evidence>
<gene>
    <name evidence="7" type="ORF">KDW03_07435</name>
</gene>
<keyword evidence="4 5" id="KW-0472">Membrane</keyword>
<evidence type="ECO:0000259" key="6">
    <source>
        <dbReference type="Pfam" id="PF06305"/>
    </source>
</evidence>
<dbReference type="InterPro" id="IPR010445">
    <property type="entry name" value="LapA_dom"/>
</dbReference>
<evidence type="ECO:0000256" key="3">
    <source>
        <dbReference type="ARBA" id="ARBA00022989"/>
    </source>
</evidence>
<dbReference type="Proteomes" id="UP001056539">
    <property type="component" value="Chromosome"/>
</dbReference>
<evidence type="ECO:0000256" key="4">
    <source>
        <dbReference type="ARBA" id="ARBA00023136"/>
    </source>
</evidence>
<reference evidence="7" key="1">
    <citation type="submission" date="2021-04" db="EMBL/GenBank/DDBJ databases">
        <authorList>
            <person name="Postec A."/>
        </authorList>
    </citation>
    <scope>NUCLEOTIDE SEQUENCE</scope>
    <source>
        <strain evidence="7">F1F22</strain>
    </source>
</reference>
<dbReference type="EMBL" id="CP073355">
    <property type="protein sequence ID" value="URA09319.1"/>
    <property type="molecule type" value="Genomic_DNA"/>
</dbReference>
<keyword evidence="1" id="KW-1003">Cell membrane</keyword>
<evidence type="ECO:0000256" key="1">
    <source>
        <dbReference type="ARBA" id="ARBA00022475"/>
    </source>
</evidence>
<proteinExistence type="predicted"/>